<dbReference type="InterPro" id="IPR035965">
    <property type="entry name" value="PAS-like_dom_sf"/>
</dbReference>
<dbReference type="InterPro" id="IPR036890">
    <property type="entry name" value="HATPase_C_sf"/>
</dbReference>
<feature type="domain" description="PAS" evidence="16">
    <location>
        <begin position="11"/>
        <end position="81"/>
    </location>
</feature>
<proteinExistence type="predicted"/>
<dbReference type="Gene3D" id="3.30.565.10">
    <property type="entry name" value="Histidine kinase-like ATPase, C-terminal domain"/>
    <property type="match status" value="1"/>
</dbReference>
<keyword evidence="5" id="KW-0716">Sensory transduction</keyword>
<dbReference type="Pfam" id="PF08447">
    <property type="entry name" value="PAS_3"/>
    <property type="match status" value="1"/>
</dbReference>
<dbReference type="EC" id="2.7.13.3" evidence="2"/>
<evidence type="ECO:0000259" key="16">
    <source>
        <dbReference type="PROSITE" id="PS50112"/>
    </source>
</evidence>
<keyword evidence="14" id="KW-0843">Virulence</keyword>
<evidence type="ECO:0000256" key="15">
    <source>
        <dbReference type="ARBA" id="ARBA00023170"/>
    </source>
</evidence>
<dbReference type="NCBIfam" id="TIGR00229">
    <property type="entry name" value="sensory_box"/>
    <property type="match status" value="1"/>
</dbReference>
<keyword evidence="9" id="KW-0677">Repeat</keyword>
<keyword evidence="15" id="KW-0675">Receptor</keyword>
<protein>
    <recommendedName>
        <fullName evidence="2">histidine kinase</fullName>
        <ecNumber evidence="2">2.7.13.3</ecNumber>
    </recommendedName>
</protein>
<keyword evidence="7" id="KW-0288">FMN</keyword>
<dbReference type="SUPFAM" id="SSF55785">
    <property type="entry name" value="PYP-like sensor domain (PAS domain)"/>
    <property type="match status" value="1"/>
</dbReference>
<keyword evidence="19" id="KW-1185">Reference proteome</keyword>
<dbReference type="EMBL" id="JACJVJ010000001">
    <property type="protein sequence ID" value="MBC2776690.1"/>
    <property type="molecule type" value="Genomic_DNA"/>
</dbReference>
<evidence type="ECO:0000259" key="17">
    <source>
        <dbReference type="PROSITE" id="PS50113"/>
    </source>
</evidence>
<dbReference type="SMART" id="SM00091">
    <property type="entry name" value="PAS"/>
    <property type="match status" value="1"/>
</dbReference>
<sequence length="334" mass="37222">MLHQRGVFHQEAGLIDATFENAAVGMAHVSFQGRWLRVNEKLLDIVGYSREELLQITFQDITHPDDLDADLEQLDALIKGDIPAYTMEKRYFHKDGGLIWINLTVGLQRDEDGEPLFCISAIEDITERKANEERLRVLVDELNHRVKNTLATVQAIAHMSFRKDEPIADARAEFTSRLHALSGAHDLLTEEKWMGADIMSVVDRALRAFRLADETRFHVAGPRIRLSPRAALTLAMAVNELATNAVKYGALSVPDGSVQIAWGRFGKEGVDEIVFKWIESNGPEVSMPDGSGGFGSTLLERILPGDFQGEAELEYAPTGLRYTLTAIRPRSADI</sequence>
<evidence type="ECO:0000256" key="5">
    <source>
        <dbReference type="ARBA" id="ARBA00022606"/>
    </source>
</evidence>
<keyword evidence="10" id="KW-0547">Nucleotide-binding</keyword>
<evidence type="ECO:0000256" key="14">
    <source>
        <dbReference type="ARBA" id="ARBA00023026"/>
    </source>
</evidence>
<evidence type="ECO:0000256" key="11">
    <source>
        <dbReference type="ARBA" id="ARBA00022777"/>
    </source>
</evidence>
<evidence type="ECO:0000256" key="3">
    <source>
        <dbReference type="ARBA" id="ARBA00022543"/>
    </source>
</evidence>
<keyword evidence="12" id="KW-0067">ATP-binding</keyword>
<dbReference type="GO" id="GO:0009881">
    <property type="term" value="F:photoreceptor activity"/>
    <property type="evidence" value="ECO:0007669"/>
    <property type="project" value="UniProtKB-KW"/>
</dbReference>
<evidence type="ECO:0000256" key="2">
    <source>
        <dbReference type="ARBA" id="ARBA00012438"/>
    </source>
</evidence>
<dbReference type="RefSeq" id="WP_185799951.1">
    <property type="nucleotide sequence ID" value="NZ_JACJVJ010000001.1"/>
</dbReference>
<reference evidence="18 19" key="1">
    <citation type="submission" date="2020-08" db="EMBL/GenBank/DDBJ databases">
        <title>Draft genome sequence of Parasphingopyxis sp. GrpM-11.</title>
        <authorList>
            <person name="Oh J."/>
            <person name="Roh D.-H."/>
        </authorList>
    </citation>
    <scope>NUCLEOTIDE SEQUENCE [LARGE SCALE GENOMIC DNA]</scope>
    <source>
        <strain evidence="18 19">GrpM-11</strain>
    </source>
</reference>
<evidence type="ECO:0000256" key="12">
    <source>
        <dbReference type="ARBA" id="ARBA00022840"/>
    </source>
</evidence>
<evidence type="ECO:0000313" key="18">
    <source>
        <dbReference type="EMBL" id="MBC2776690.1"/>
    </source>
</evidence>
<evidence type="ECO:0000256" key="7">
    <source>
        <dbReference type="ARBA" id="ARBA00022643"/>
    </source>
</evidence>
<organism evidence="18 19">
    <name type="scientific">Parasphingopyxis marina</name>
    <dbReference type="NCBI Taxonomy" id="2761622"/>
    <lineage>
        <taxon>Bacteria</taxon>
        <taxon>Pseudomonadati</taxon>
        <taxon>Pseudomonadota</taxon>
        <taxon>Alphaproteobacteria</taxon>
        <taxon>Sphingomonadales</taxon>
        <taxon>Sphingomonadaceae</taxon>
        <taxon>Parasphingopyxis</taxon>
    </lineage>
</organism>
<evidence type="ECO:0000313" key="19">
    <source>
        <dbReference type="Proteomes" id="UP000564378"/>
    </source>
</evidence>
<dbReference type="PROSITE" id="PS50113">
    <property type="entry name" value="PAC"/>
    <property type="match status" value="1"/>
</dbReference>
<evidence type="ECO:0000256" key="1">
    <source>
        <dbReference type="ARBA" id="ARBA00000085"/>
    </source>
</evidence>
<evidence type="ECO:0000256" key="13">
    <source>
        <dbReference type="ARBA" id="ARBA00022991"/>
    </source>
</evidence>
<dbReference type="Pfam" id="PF07536">
    <property type="entry name" value="HWE_HK"/>
    <property type="match status" value="1"/>
</dbReference>
<keyword evidence="11" id="KW-0418">Kinase</keyword>
<dbReference type="PANTHER" id="PTHR41523:SF7">
    <property type="entry name" value="HISTIDINE KINASE"/>
    <property type="match status" value="1"/>
</dbReference>
<gene>
    <name evidence="18" type="ORF">H6P80_03560</name>
</gene>
<dbReference type="InterPro" id="IPR013655">
    <property type="entry name" value="PAS_fold_3"/>
</dbReference>
<dbReference type="AlphaFoldDB" id="A0A842HXM4"/>
<evidence type="ECO:0000256" key="9">
    <source>
        <dbReference type="ARBA" id="ARBA00022737"/>
    </source>
</evidence>
<keyword evidence="6" id="KW-0285">Flavoprotein</keyword>
<dbReference type="PANTHER" id="PTHR41523">
    <property type="entry name" value="TWO-COMPONENT SYSTEM SENSOR PROTEIN"/>
    <property type="match status" value="1"/>
</dbReference>
<comment type="catalytic activity">
    <reaction evidence="1">
        <text>ATP + protein L-histidine = ADP + protein N-phospho-L-histidine.</text>
        <dbReference type="EC" id="2.7.13.3"/>
    </reaction>
</comment>
<keyword evidence="8" id="KW-0808">Transferase</keyword>
<dbReference type="GO" id="GO:0005524">
    <property type="term" value="F:ATP binding"/>
    <property type="evidence" value="ECO:0007669"/>
    <property type="project" value="UniProtKB-KW"/>
</dbReference>
<evidence type="ECO:0000256" key="4">
    <source>
        <dbReference type="ARBA" id="ARBA00022553"/>
    </source>
</evidence>
<dbReference type="InterPro" id="IPR001610">
    <property type="entry name" value="PAC"/>
</dbReference>
<dbReference type="Gene3D" id="3.30.450.20">
    <property type="entry name" value="PAS domain"/>
    <property type="match status" value="1"/>
</dbReference>
<name>A0A842HXM4_9SPHN</name>
<dbReference type="InterPro" id="IPR011102">
    <property type="entry name" value="Sig_transdc_His_kinase_HWE"/>
</dbReference>
<dbReference type="SMART" id="SM00086">
    <property type="entry name" value="PAC"/>
    <property type="match status" value="1"/>
</dbReference>
<keyword evidence="13" id="KW-0157">Chromophore</keyword>
<accession>A0A842HXM4</accession>
<feature type="domain" description="PAC" evidence="17">
    <location>
        <begin position="85"/>
        <end position="137"/>
    </location>
</feature>
<evidence type="ECO:0000256" key="6">
    <source>
        <dbReference type="ARBA" id="ARBA00022630"/>
    </source>
</evidence>
<dbReference type="CDD" id="cd00130">
    <property type="entry name" value="PAS"/>
    <property type="match status" value="1"/>
</dbReference>
<dbReference type="SMART" id="SM00911">
    <property type="entry name" value="HWE_HK"/>
    <property type="match status" value="1"/>
</dbReference>
<dbReference type="GO" id="GO:0004673">
    <property type="term" value="F:protein histidine kinase activity"/>
    <property type="evidence" value="ECO:0007669"/>
    <property type="project" value="UniProtKB-EC"/>
</dbReference>
<keyword evidence="4" id="KW-0597">Phosphoprotein</keyword>
<dbReference type="InterPro" id="IPR000700">
    <property type="entry name" value="PAS-assoc_C"/>
</dbReference>
<dbReference type="SUPFAM" id="SSF55874">
    <property type="entry name" value="ATPase domain of HSP90 chaperone/DNA topoisomerase II/histidine kinase"/>
    <property type="match status" value="1"/>
</dbReference>
<dbReference type="Proteomes" id="UP000564378">
    <property type="component" value="Unassembled WGS sequence"/>
</dbReference>
<evidence type="ECO:0000256" key="10">
    <source>
        <dbReference type="ARBA" id="ARBA00022741"/>
    </source>
</evidence>
<evidence type="ECO:0000256" key="8">
    <source>
        <dbReference type="ARBA" id="ARBA00022679"/>
    </source>
</evidence>
<dbReference type="InterPro" id="IPR000014">
    <property type="entry name" value="PAS"/>
</dbReference>
<comment type="caution">
    <text evidence="18">The sequence shown here is derived from an EMBL/GenBank/DDBJ whole genome shotgun (WGS) entry which is preliminary data.</text>
</comment>
<keyword evidence="3" id="KW-0600">Photoreceptor protein</keyword>
<dbReference type="PROSITE" id="PS50112">
    <property type="entry name" value="PAS"/>
    <property type="match status" value="1"/>
</dbReference>